<dbReference type="CDD" id="cd00071">
    <property type="entry name" value="GMPK"/>
    <property type="match status" value="1"/>
</dbReference>
<dbReference type="InterPro" id="IPR008144">
    <property type="entry name" value="Guanylate_kin-like_dom"/>
</dbReference>
<evidence type="ECO:0000259" key="4">
    <source>
        <dbReference type="PROSITE" id="PS50002"/>
    </source>
</evidence>
<dbReference type="InterPro" id="IPR036028">
    <property type="entry name" value="SH3-like_dom_sf"/>
</dbReference>
<dbReference type="InterPro" id="IPR020590">
    <property type="entry name" value="Guanylate_kinase_CS"/>
</dbReference>
<dbReference type="OrthoDB" id="65789at2759"/>
<dbReference type="InterPro" id="IPR001452">
    <property type="entry name" value="SH3_domain"/>
</dbReference>
<evidence type="ECO:0000256" key="2">
    <source>
        <dbReference type="ARBA" id="ARBA00022443"/>
    </source>
</evidence>
<dbReference type="AlphaFoldDB" id="A0A8T2J1W6"/>
<dbReference type="Gene3D" id="2.30.42.10">
    <property type="match status" value="1"/>
</dbReference>
<evidence type="ECO:0000259" key="5">
    <source>
        <dbReference type="PROSITE" id="PS50052"/>
    </source>
</evidence>
<comment type="caution">
    <text evidence="7">The sequence shown here is derived from an EMBL/GenBank/DDBJ whole genome shotgun (WGS) entry which is preliminary data.</text>
</comment>
<dbReference type="SUPFAM" id="SSF50156">
    <property type="entry name" value="PDZ domain-like"/>
    <property type="match status" value="1"/>
</dbReference>
<feature type="domain" description="Guanylate kinase-like" evidence="5">
    <location>
        <begin position="278"/>
        <end position="446"/>
    </location>
</feature>
<dbReference type="Gene3D" id="2.30.30.40">
    <property type="entry name" value="SH3 Domains"/>
    <property type="match status" value="1"/>
</dbReference>
<dbReference type="InterPro" id="IPR001478">
    <property type="entry name" value="PDZ"/>
</dbReference>
<feature type="domain" description="SH3" evidence="4">
    <location>
        <begin position="157"/>
        <end position="225"/>
    </location>
</feature>
<dbReference type="Proteomes" id="UP000812440">
    <property type="component" value="Chromosome 4"/>
</dbReference>
<reference evidence="7" key="1">
    <citation type="thesis" date="2020" institute="ProQuest LLC" country="789 East Eisenhower Parkway, Ann Arbor, MI, USA">
        <title>Comparative Genomics and Chromosome Evolution.</title>
        <authorList>
            <person name="Mudd A.B."/>
        </authorList>
    </citation>
    <scope>NUCLEOTIDE SEQUENCE</scope>
    <source>
        <strain evidence="7">Female2</strain>
        <tissue evidence="7">Blood</tissue>
    </source>
</reference>
<dbReference type="PROSITE" id="PS50052">
    <property type="entry name" value="GUANYLATE_KINASE_2"/>
    <property type="match status" value="1"/>
</dbReference>
<dbReference type="Pfam" id="PF00625">
    <property type="entry name" value="Guanylate_kin"/>
    <property type="match status" value="1"/>
</dbReference>
<evidence type="ECO:0000256" key="3">
    <source>
        <dbReference type="PROSITE-ProRule" id="PRU00192"/>
    </source>
</evidence>
<dbReference type="PROSITE" id="PS50002">
    <property type="entry name" value="SH3"/>
    <property type="match status" value="1"/>
</dbReference>
<dbReference type="InterPro" id="IPR050716">
    <property type="entry name" value="MAGUK"/>
</dbReference>
<dbReference type="InterPro" id="IPR027417">
    <property type="entry name" value="P-loop_NTPase"/>
</dbReference>
<protein>
    <recommendedName>
        <fullName evidence="9">Membrane protein, palmitoylated 1</fullName>
    </recommendedName>
</protein>
<dbReference type="PROSITE" id="PS00856">
    <property type="entry name" value="GUANYLATE_KINASE_1"/>
    <property type="match status" value="1"/>
</dbReference>
<dbReference type="PANTHER" id="PTHR23122">
    <property type="entry name" value="MEMBRANE-ASSOCIATED GUANYLATE KINASE MAGUK"/>
    <property type="match status" value="1"/>
</dbReference>
<dbReference type="Pfam" id="PF00595">
    <property type="entry name" value="PDZ"/>
    <property type="match status" value="1"/>
</dbReference>
<dbReference type="InterPro" id="IPR008145">
    <property type="entry name" value="GK/Ca_channel_bsu"/>
</dbReference>
<organism evidence="7 8">
    <name type="scientific">Hymenochirus boettgeri</name>
    <name type="common">Congo dwarf clawed frog</name>
    <dbReference type="NCBI Taxonomy" id="247094"/>
    <lineage>
        <taxon>Eukaryota</taxon>
        <taxon>Metazoa</taxon>
        <taxon>Chordata</taxon>
        <taxon>Craniata</taxon>
        <taxon>Vertebrata</taxon>
        <taxon>Euteleostomi</taxon>
        <taxon>Amphibia</taxon>
        <taxon>Batrachia</taxon>
        <taxon>Anura</taxon>
        <taxon>Pipoidea</taxon>
        <taxon>Pipidae</taxon>
        <taxon>Pipinae</taxon>
        <taxon>Hymenochirus</taxon>
    </lineage>
</organism>
<sequence length="461" mass="51635">MSMKVERSDGSLCDPSSVRSALSDLYLETLLQNRSSVKGFQQSTSCHTEDFYTNGSAAPGGPEEKRRVRLVQFERESEEPMGITLKLNSQQSCIVARILHGGFIHRQGSLHVGDEILEINGKSVRNQSVDHLQSVLKESKGTVILKVSPTQSNRKPPLQMFVRALFDYDPLADPLIPCREAGLRFHTGNVLQIINKDDSNWWQGRLQGEGSAGLIPSPELQEWRVASSSASCQNPQSCSPFSKKKKCKDKYLAKHSSIFDQLDVVSYEEVVSLPAFTRKTLVLIGVSGVGRSHIKNALLAKYPERFSYPAPHTSRPPKRGEEEGTSYHFISTEEMSRAISENQFLEYGSFNGYMFGTKIQTVKDIHNGVKVCILDIEPQTLKMVRTAELAPFIVFISPTDKEESEALQKLRMDSEVLRSRYAQHFDLTLVNNGVEQTVQDLLEAFNGACSSPQWVPVTWVY</sequence>
<dbReference type="InterPro" id="IPR036034">
    <property type="entry name" value="PDZ_sf"/>
</dbReference>
<gene>
    <name evidence="7" type="ORF">GDO86_008493</name>
</gene>
<dbReference type="SMART" id="SM00326">
    <property type="entry name" value="SH3"/>
    <property type="match status" value="1"/>
</dbReference>
<accession>A0A8T2J1W6</accession>
<comment type="similarity">
    <text evidence="1">Belongs to the MAGUK family.</text>
</comment>
<proteinExistence type="inferred from homology"/>
<dbReference type="SMART" id="SM00072">
    <property type="entry name" value="GuKc"/>
    <property type="match status" value="1"/>
</dbReference>
<name>A0A8T2J1W6_9PIPI</name>
<evidence type="ECO:0008006" key="9">
    <source>
        <dbReference type="Google" id="ProtNLM"/>
    </source>
</evidence>
<dbReference type="FunFam" id="3.30.63.10:FF:000002">
    <property type="entry name" value="Guanylate kinase 1"/>
    <property type="match status" value="1"/>
</dbReference>
<keyword evidence="2 3" id="KW-0728">SH3 domain</keyword>
<dbReference type="SUPFAM" id="SSF52540">
    <property type="entry name" value="P-loop containing nucleoside triphosphate hydrolases"/>
    <property type="match status" value="1"/>
</dbReference>
<keyword evidence="8" id="KW-1185">Reference proteome</keyword>
<evidence type="ECO:0000259" key="6">
    <source>
        <dbReference type="PROSITE" id="PS50106"/>
    </source>
</evidence>
<dbReference type="PROSITE" id="PS50106">
    <property type="entry name" value="PDZ"/>
    <property type="match status" value="1"/>
</dbReference>
<evidence type="ECO:0000313" key="8">
    <source>
        <dbReference type="Proteomes" id="UP000812440"/>
    </source>
</evidence>
<dbReference type="EMBL" id="JAACNH010000007">
    <property type="protein sequence ID" value="KAG8437803.1"/>
    <property type="molecule type" value="Genomic_DNA"/>
</dbReference>
<evidence type="ECO:0000256" key="1">
    <source>
        <dbReference type="ARBA" id="ARBA00007014"/>
    </source>
</evidence>
<dbReference type="CDD" id="cd10830">
    <property type="entry name" value="PDZ_MPP1-like"/>
    <property type="match status" value="1"/>
</dbReference>
<feature type="domain" description="PDZ" evidence="6">
    <location>
        <begin position="70"/>
        <end position="151"/>
    </location>
</feature>
<dbReference type="Pfam" id="PF00018">
    <property type="entry name" value="SH3_1"/>
    <property type="match status" value="1"/>
</dbReference>
<evidence type="ECO:0000313" key="7">
    <source>
        <dbReference type="EMBL" id="KAG8437803.1"/>
    </source>
</evidence>
<dbReference type="Gene3D" id="3.40.50.300">
    <property type="entry name" value="P-loop containing nucleotide triphosphate hydrolases"/>
    <property type="match status" value="1"/>
</dbReference>
<dbReference type="SUPFAM" id="SSF50044">
    <property type="entry name" value="SH3-domain"/>
    <property type="match status" value="1"/>
</dbReference>
<dbReference type="SMART" id="SM00228">
    <property type="entry name" value="PDZ"/>
    <property type="match status" value="1"/>
</dbReference>